<protein>
    <recommendedName>
        <fullName evidence="2">Methyltransferase FkbM domain-containing protein</fullName>
    </recommendedName>
</protein>
<dbReference type="AlphaFoldDB" id="A0AA88IAU0"/>
<dbReference type="GO" id="GO:0016197">
    <property type="term" value="P:endosomal transport"/>
    <property type="evidence" value="ECO:0007669"/>
    <property type="project" value="TreeGrafter"/>
</dbReference>
<dbReference type="InterPro" id="IPR053202">
    <property type="entry name" value="EGF_Rcpt_Signaling_Reg"/>
</dbReference>
<sequence length="337" mass="39290">MNISFNRFFRRNGLLRIINNVYIFCVTIALWIVWRRQDSADFCSDISKAVDLEMDDPYLIEFIRVCKMQLPTKKEYKLINQGIDIAKNVLDDQYLGYRHFWADAVFFSQLLIPKEKRTKRFFECGASDGEFMSQTYFAERFLGWSGILVEGDPFYFDKMVGKNRKSTQFQLCASTSNKSGIMSFLHIEKGKVNGSEHFYPGCGQIFEGKIPKLFQNEGTNVVDVFCVPVYTMLLATNALSLDAFFLDIEGAELEVLKTLPFDKIDIAMFIVEYNNDSERFNALKEFFEQKGYLLDDYSSVDTLFIKNEYMENVKVDISKKVFYEEVNKWKQLKPLVN</sequence>
<dbReference type="GO" id="GO:0031902">
    <property type="term" value="C:late endosome membrane"/>
    <property type="evidence" value="ECO:0007669"/>
    <property type="project" value="TreeGrafter"/>
</dbReference>
<dbReference type="GO" id="GO:0005789">
    <property type="term" value="C:endoplasmic reticulum membrane"/>
    <property type="evidence" value="ECO:0007669"/>
    <property type="project" value="TreeGrafter"/>
</dbReference>
<keyword evidence="4" id="KW-1185">Reference proteome</keyword>
<dbReference type="InterPro" id="IPR006342">
    <property type="entry name" value="FkbM_mtfrase"/>
</dbReference>
<reference evidence="3" key="1">
    <citation type="submission" date="2023-07" db="EMBL/GenBank/DDBJ databases">
        <title>Chromosome-level genome assembly of Artemia franciscana.</title>
        <authorList>
            <person name="Jo E."/>
        </authorList>
    </citation>
    <scope>NUCLEOTIDE SEQUENCE</scope>
    <source>
        <tissue evidence="3">Whole body</tissue>
    </source>
</reference>
<keyword evidence="1" id="KW-0812">Transmembrane</keyword>
<dbReference type="InterPro" id="IPR029063">
    <property type="entry name" value="SAM-dependent_MTases_sf"/>
</dbReference>
<dbReference type="Proteomes" id="UP001187531">
    <property type="component" value="Unassembled WGS sequence"/>
</dbReference>
<evidence type="ECO:0000313" key="4">
    <source>
        <dbReference type="Proteomes" id="UP001187531"/>
    </source>
</evidence>
<dbReference type="PANTHER" id="PTHR34009:SF2">
    <property type="entry name" value="PROTEIN STAR"/>
    <property type="match status" value="1"/>
</dbReference>
<dbReference type="GO" id="GO:0006888">
    <property type="term" value="P:endoplasmic reticulum to Golgi vesicle-mediated transport"/>
    <property type="evidence" value="ECO:0007669"/>
    <property type="project" value="TreeGrafter"/>
</dbReference>
<dbReference type="SUPFAM" id="SSF53335">
    <property type="entry name" value="S-adenosyl-L-methionine-dependent methyltransferases"/>
    <property type="match status" value="1"/>
</dbReference>
<evidence type="ECO:0000256" key="1">
    <source>
        <dbReference type="SAM" id="Phobius"/>
    </source>
</evidence>
<organism evidence="3 4">
    <name type="scientific">Artemia franciscana</name>
    <name type="common">Brine shrimp</name>
    <name type="synonym">Artemia sanfranciscana</name>
    <dbReference type="NCBI Taxonomy" id="6661"/>
    <lineage>
        <taxon>Eukaryota</taxon>
        <taxon>Metazoa</taxon>
        <taxon>Ecdysozoa</taxon>
        <taxon>Arthropoda</taxon>
        <taxon>Crustacea</taxon>
        <taxon>Branchiopoda</taxon>
        <taxon>Anostraca</taxon>
        <taxon>Artemiidae</taxon>
        <taxon>Artemia</taxon>
    </lineage>
</organism>
<dbReference type="PANTHER" id="PTHR34009">
    <property type="entry name" value="PROTEIN STAR"/>
    <property type="match status" value="1"/>
</dbReference>
<dbReference type="Gene3D" id="3.40.50.150">
    <property type="entry name" value="Vaccinia Virus protein VP39"/>
    <property type="match status" value="1"/>
</dbReference>
<feature type="transmembrane region" description="Helical" evidence="1">
    <location>
        <begin position="14"/>
        <end position="34"/>
    </location>
</feature>
<feature type="domain" description="Methyltransferase FkbM" evidence="2">
    <location>
        <begin position="123"/>
        <end position="293"/>
    </location>
</feature>
<dbReference type="Pfam" id="PF05050">
    <property type="entry name" value="Methyltransf_21"/>
    <property type="match status" value="1"/>
</dbReference>
<name>A0AA88IAU0_ARTSF</name>
<dbReference type="GO" id="GO:0005794">
    <property type="term" value="C:Golgi apparatus"/>
    <property type="evidence" value="ECO:0007669"/>
    <property type="project" value="TreeGrafter"/>
</dbReference>
<dbReference type="EMBL" id="JAVRJZ010000003">
    <property type="protein sequence ID" value="KAK2725060.1"/>
    <property type="molecule type" value="Genomic_DNA"/>
</dbReference>
<gene>
    <name evidence="3" type="ORF">QYM36_001496</name>
</gene>
<accession>A0AA88IAU0</accession>
<evidence type="ECO:0000313" key="3">
    <source>
        <dbReference type="EMBL" id="KAK2725060.1"/>
    </source>
</evidence>
<keyword evidence="1" id="KW-0472">Membrane</keyword>
<dbReference type="GO" id="GO:0005886">
    <property type="term" value="C:plasma membrane"/>
    <property type="evidence" value="ECO:0007669"/>
    <property type="project" value="TreeGrafter"/>
</dbReference>
<evidence type="ECO:0000259" key="2">
    <source>
        <dbReference type="Pfam" id="PF05050"/>
    </source>
</evidence>
<comment type="caution">
    <text evidence="3">The sequence shown here is derived from an EMBL/GenBank/DDBJ whole genome shotgun (WGS) entry which is preliminary data.</text>
</comment>
<keyword evidence="1" id="KW-1133">Transmembrane helix</keyword>
<proteinExistence type="predicted"/>